<dbReference type="PANTHER" id="PTHR33508">
    <property type="entry name" value="UPF0056 MEMBRANE PROTEIN YHCE"/>
    <property type="match status" value="1"/>
</dbReference>
<dbReference type="EMBL" id="PSPG01000017">
    <property type="protein sequence ID" value="PXF20856.1"/>
    <property type="molecule type" value="Genomic_DNA"/>
</dbReference>
<feature type="transmembrane region" description="Helical" evidence="7">
    <location>
        <begin position="6"/>
        <end position="29"/>
    </location>
</feature>
<gene>
    <name evidence="8" type="ORF">CXX69_06455</name>
</gene>
<keyword evidence="5 7" id="KW-1133">Transmembrane helix</keyword>
<evidence type="ECO:0000256" key="3">
    <source>
        <dbReference type="ARBA" id="ARBA00022475"/>
    </source>
</evidence>
<sequence length="209" mass="22233">MDLGTLVLAIIPLLVVVDPPASIAFFLTLGSERSTAALRRIAFRACAFATMVLLFFVFSGEALLTFMHVEMYSLQAAGGLLLGLIGVSMLKEGEKPSYEPALIPSVVHETPVDFSLVPLGMPMLAGPGSISLVILLGTNPEFSTNMVAMATIAVMTLSLLIFILVSSMSNFLSDNVVRIITRIMGLLTVVIAAQYLFDGLAVWHATLGA</sequence>
<evidence type="ECO:0000256" key="7">
    <source>
        <dbReference type="RuleBase" id="RU362048"/>
    </source>
</evidence>
<feature type="transmembrane region" description="Helical" evidence="7">
    <location>
        <begin position="179"/>
        <end position="197"/>
    </location>
</feature>
<proteinExistence type="inferred from homology"/>
<evidence type="ECO:0000256" key="6">
    <source>
        <dbReference type="ARBA" id="ARBA00023136"/>
    </source>
</evidence>
<organism evidence="8 9">
    <name type="scientific">Candidatus Thalassarchaeum betae</name>
    <dbReference type="NCBI Taxonomy" id="2599289"/>
    <lineage>
        <taxon>Archaea</taxon>
        <taxon>Methanobacteriati</taxon>
        <taxon>Thermoplasmatota</taxon>
        <taxon>Candidatus Poseidoniia</taxon>
        <taxon>Candidatus Poseidoniales</taxon>
        <taxon>Candidatus Thalassarchaeaceae</taxon>
        <taxon>Candidatus Thalassarchaeum</taxon>
    </lineage>
</organism>
<keyword evidence="4 7" id="KW-0812">Transmembrane</keyword>
<evidence type="ECO:0000256" key="5">
    <source>
        <dbReference type="ARBA" id="ARBA00022989"/>
    </source>
</evidence>
<comment type="subcellular location">
    <subcellularLocation>
        <location evidence="1 7">Cell membrane</location>
        <topology evidence="1 7">Multi-pass membrane protein</topology>
    </subcellularLocation>
</comment>
<feature type="transmembrane region" description="Helical" evidence="7">
    <location>
        <begin position="72"/>
        <end position="90"/>
    </location>
</feature>
<comment type="caution">
    <text evidence="8">The sequence shown here is derived from an EMBL/GenBank/DDBJ whole genome shotgun (WGS) entry which is preliminary data.</text>
</comment>
<dbReference type="GO" id="GO:0005886">
    <property type="term" value="C:plasma membrane"/>
    <property type="evidence" value="ECO:0007669"/>
    <property type="project" value="UniProtKB-SubCell"/>
</dbReference>
<accession>A0A2V3HPM0</accession>
<evidence type="ECO:0000256" key="2">
    <source>
        <dbReference type="ARBA" id="ARBA00009784"/>
    </source>
</evidence>
<evidence type="ECO:0000313" key="8">
    <source>
        <dbReference type="EMBL" id="PXF20856.1"/>
    </source>
</evidence>
<reference evidence="8 9" key="1">
    <citation type="journal article" date="2015" name="Nat. Commun.">
        <title>Genomic and transcriptomic evidence for scavenging of diverse organic compounds by widespread deep-sea archaea.</title>
        <authorList>
            <person name="Li M."/>
            <person name="Baker B.J."/>
            <person name="Anantharaman K."/>
            <person name="Jain S."/>
            <person name="Breier J.A."/>
            <person name="Dick G.J."/>
        </authorList>
    </citation>
    <scope>NUCLEOTIDE SEQUENCE [LARGE SCALE GENOMIC DNA]</scope>
    <source>
        <strain evidence="8">Cayman_51_deep</strain>
    </source>
</reference>
<dbReference type="Pfam" id="PF01914">
    <property type="entry name" value="MarC"/>
    <property type="match status" value="1"/>
</dbReference>
<evidence type="ECO:0000256" key="4">
    <source>
        <dbReference type="ARBA" id="ARBA00022692"/>
    </source>
</evidence>
<dbReference type="PANTHER" id="PTHR33508:SF1">
    <property type="entry name" value="UPF0056 MEMBRANE PROTEIN YHCE"/>
    <property type="match status" value="1"/>
</dbReference>
<keyword evidence="6 7" id="KW-0472">Membrane</keyword>
<evidence type="ECO:0000256" key="1">
    <source>
        <dbReference type="ARBA" id="ARBA00004651"/>
    </source>
</evidence>
<name>A0A2V3HPM0_9ARCH</name>
<dbReference type="AlphaFoldDB" id="A0A2V3HPM0"/>
<feature type="transmembrane region" description="Helical" evidence="7">
    <location>
        <begin position="111"/>
        <end position="135"/>
    </location>
</feature>
<dbReference type="InterPro" id="IPR002771">
    <property type="entry name" value="Multi_antbiot-R_MarC"/>
</dbReference>
<protein>
    <recommendedName>
        <fullName evidence="7">UPF0056 membrane protein</fullName>
    </recommendedName>
</protein>
<dbReference type="NCBIfam" id="TIGR00427">
    <property type="entry name" value="NAAT family transporter"/>
    <property type="match status" value="1"/>
</dbReference>
<evidence type="ECO:0000313" key="9">
    <source>
        <dbReference type="Proteomes" id="UP000248161"/>
    </source>
</evidence>
<dbReference type="Proteomes" id="UP000248161">
    <property type="component" value="Unassembled WGS sequence"/>
</dbReference>
<comment type="similarity">
    <text evidence="2 7">Belongs to the UPF0056 (MarC) family.</text>
</comment>
<feature type="transmembrane region" description="Helical" evidence="7">
    <location>
        <begin position="41"/>
        <end position="60"/>
    </location>
</feature>
<keyword evidence="3" id="KW-1003">Cell membrane</keyword>
<feature type="transmembrane region" description="Helical" evidence="7">
    <location>
        <begin position="147"/>
        <end position="167"/>
    </location>
</feature>